<dbReference type="EMBL" id="LAZR01007149">
    <property type="protein sequence ID" value="KKM87138.1"/>
    <property type="molecule type" value="Genomic_DNA"/>
</dbReference>
<comment type="caution">
    <text evidence="1">The sequence shown here is derived from an EMBL/GenBank/DDBJ whole genome shotgun (WGS) entry which is preliminary data.</text>
</comment>
<accession>A0A0F9KZL4</accession>
<dbReference type="AlphaFoldDB" id="A0A0F9KZL4"/>
<sequence>MSLGVELQDIEFKYQDQIELLTDIMSFTQYFMEQRDKELREFLEKEGVKERYLNFLNLVDWSENQPEGTGFQVKTVHMDVSFYHKLLEETNPKKSLLMKMTLIYLFAIFEAFNKDFFFKLYISKPDLMKSDQKQISYRKALDFTSLEELHKTIAEREVDKIGRNDVDELTKMLKNKFSIDLEQDFKHWNVLREKYYRRNIVVHYNGKISEAYLKKMNLPAEKLNQELDIDPGYVHFCSYSIGTYLNFVFNKIKDKFNLNISR</sequence>
<gene>
    <name evidence="1" type="ORF">LCGC14_1271950</name>
</gene>
<proteinExistence type="predicted"/>
<name>A0A0F9KZL4_9ZZZZ</name>
<organism evidence="1">
    <name type="scientific">marine sediment metagenome</name>
    <dbReference type="NCBI Taxonomy" id="412755"/>
    <lineage>
        <taxon>unclassified sequences</taxon>
        <taxon>metagenomes</taxon>
        <taxon>ecological metagenomes</taxon>
    </lineage>
</organism>
<reference evidence="1" key="1">
    <citation type="journal article" date="2015" name="Nature">
        <title>Complex archaea that bridge the gap between prokaryotes and eukaryotes.</title>
        <authorList>
            <person name="Spang A."/>
            <person name="Saw J.H."/>
            <person name="Jorgensen S.L."/>
            <person name="Zaremba-Niedzwiedzka K."/>
            <person name="Martijn J."/>
            <person name="Lind A.E."/>
            <person name="van Eijk R."/>
            <person name="Schleper C."/>
            <person name="Guy L."/>
            <person name="Ettema T.J."/>
        </authorList>
    </citation>
    <scope>NUCLEOTIDE SEQUENCE</scope>
</reference>
<evidence type="ECO:0000313" key="1">
    <source>
        <dbReference type="EMBL" id="KKM87138.1"/>
    </source>
</evidence>
<protein>
    <submittedName>
        <fullName evidence="1">Uncharacterized protein</fullName>
    </submittedName>
</protein>